<feature type="chain" id="PRO_5013607328" evidence="1">
    <location>
        <begin position="24"/>
        <end position="198"/>
    </location>
</feature>
<evidence type="ECO:0000313" key="2">
    <source>
        <dbReference type="EMBL" id="PIK34992.1"/>
    </source>
</evidence>
<name>A0A2G8JGX6_STIJA</name>
<gene>
    <name evidence="2" type="ORF">BSL78_28177</name>
</gene>
<keyword evidence="1" id="KW-0732">Signal</keyword>
<dbReference type="OrthoDB" id="10586971at2759"/>
<dbReference type="AlphaFoldDB" id="A0A2G8JGX6"/>
<dbReference type="Proteomes" id="UP000230750">
    <property type="component" value="Unassembled WGS sequence"/>
</dbReference>
<keyword evidence="3" id="KW-1185">Reference proteome</keyword>
<reference evidence="2 3" key="1">
    <citation type="journal article" date="2017" name="PLoS Biol.">
        <title>The sea cucumber genome provides insights into morphological evolution and visceral regeneration.</title>
        <authorList>
            <person name="Zhang X."/>
            <person name="Sun L."/>
            <person name="Yuan J."/>
            <person name="Sun Y."/>
            <person name="Gao Y."/>
            <person name="Zhang L."/>
            <person name="Li S."/>
            <person name="Dai H."/>
            <person name="Hamel J.F."/>
            <person name="Liu C."/>
            <person name="Yu Y."/>
            <person name="Liu S."/>
            <person name="Lin W."/>
            <person name="Guo K."/>
            <person name="Jin S."/>
            <person name="Xu P."/>
            <person name="Storey K.B."/>
            <person name="Huan P."/>
            <person name="Zhang T."/>
            <person name="Zhou Y."/>
            <person name="Zhang J."/>
            <person name="Lin C."/>
            <person name="Li X."/>
            <person name="Xing L."/>
            <person name="Huo D."/>
            <person name="Sun M."/>
            <person name="Wang L."/>
            <person name="Mercier A."/>
            <person name="Li F."/>
            <person name="Yang H."/>
            <person name="Xiang J."/>
        </authorList>
    </citation>
    <scope>NUCLEOTIDE SEQUENCE [LARGE SCALE GENOMIC DNA]</scope>
    <source>
        <strain evidence="2">Shaxun</strain>
        <tissue evidence="2">Muscle</tissue>
    </source>
</reference>
<evidence type="ECO:0000256" key="1">
    <source>
        <dbReference type="SAM" id="SignalP"/>
    </source>
</evidence>
<sequence>MLGTIRSILILQCTLLFIQRGLAVRPFQTIEEFMQYYFHTNHEDTPLDLTTESIALTDDGTTIDWVTTSVPTPTIQNPRTPHPLVNRCCQLGHFIADEVPGSCHLIDNTEFIAKSRNRPWDNNHRQQSSLGNSYAARRHHHVFETCASSLARELRDEFMRCCKARTLPPTDILVTLQVAKPGQRKHHSRYGSKNRRWL</sequence>
<protein>
    <submittedName>
        <fullName evidence="2">Uncharacterized protein</fullName>
    </submittedName>
</protein>
<organism evidence="2 3">
    <name type="scientific">Stichopus japonicus</name>
    <name type="common">Sea cucumber</name>
    <dbReference type="NCBI Taxonomy" id="307972"/>
    <lineage>
        <taxon>Eukaryota</taxon>
        <taxon>Metazoa</taxon>
        <taxon>Echinodermata</taxon>
        <taxon>Eleutherozoa</taxon>
        <taxon>Echinozoa</taxon>
        <taxon>Holothuroidea</taxon>
        <taxon>Aspidochirotacea</taxon>
        <taxon>Aspidochirotida</taxon>
        <taxon>Stichopodidae</taxon>
        <taxon>Apostichopus</taxon>
    </lineage>
</organism>
<proteinExistence type="predicted"/>
<accession>A0A2G8JGX6</accession>
<dbReference type="EMBL" id="MRZV01002017">
    <property type="protein sequence ID" value="PIK34992.1"/>
    <property type="molecule type" value="Genomic_DNA"/>
</dbReference>
<evidence type="ECO:0000313" key="3">
    <source>
        <dbReference type="Proteomes" id="UP000230750"/>
    </source>
</evidence>
<comment type="caution">
    <text evidence="2">The sequence shown here is derived from an EMBL/GenBank/DDBJ whole genome shotgun (WGS) entry which is preliminary data.</text>
</comment>
<feature type="signal peptide" evidence="1">
    <location>
        <begin position="1"/>
        <end position="23"/>
    </location>
</feature>